<organism evidence="1 2">
    <name type="scientific">Nonlabens ulvanivorans</name>
    <name type="common">Persicivirga ulvanivorans</name>
    <dbReference type="NCBI Taxonomy" id="906888"/>
    <lineage>
        <taxon>Bacteria</taxon>
        <taxon>Pseudomonadati</taxon>
        <taxon>Bacteroidota</taxon>
        <taxon>Flavobacteriia</taxon>
        <taxon>Flavobacteriales</taxon>
        <taxon>Flavobacteriaceae</taxon>
        <taxon>Nonlabens</taxon>
    </lineage>
</organism>
<comment type="caution">
    <text evidence="1">The sequence shown here is derived from an EMBL/GenBank/DDBJ whole genome shotgun (WGS) entry which is preliminary data.</text>
</comment>
<evidence type="ECO:0000313" key="1">
    <source>
        <dbReference type="EMBL" id="GAL74587.1"/>
    </source>
</evidence>
<dbReference type="InterPro" id="IPR016024">
    <property type="entry name" value="ARM-type_fold"/>
</dbReference>
<protein>
    <submittedName>
        <fullName evidence="1">ATPase</fullName>
    </submittedName>
</protein>
<reference evidence="1 2" key="1">
    <citation type="journal article" date="2014" name="Genome Announc.">
        <title>Draft Genome Sequences of Marine Flavobacterium Nonlabens Strains NR17, NR24, NR27, NR32, NR33, and Ara13.</title>
        <authorList>
            <person name="Nakanishi M."/>
            <person name="Meirelles P."/>
            <person name="Suzuki R."/>
            <person name="Takatani N."/>
            <person name="Mino S."/>
            <person name="Suda W."/>
            <person name="Oshima K."/>
            <person name="Hattori M."/>
            <person name="Ohkuma M."/>
            <person name="Hosokawa M."/>
            <person name="Miyashita K."/>
            <person name="Thompson F.L."/>
            <person name="Niwa A."/>
            <person name="Sawabe T."/>
            <person name="Sawabe T."/>
        </authorList>
    </citation>
    <scope>NUCLEOTIDE SEQUENCE [LARGE SCALE GENOMIC DNA]</scope>
    <source>
        <strain evidence="2">JCM19275</strain>
    </source>
</reference>
<accession>A0A090X2N4</accession>
<dbReference type="SUPFAM" id="SSF48371">
    <property type="entry name" value="ARM repeat"/>
    <property type="match status" value="1"/>
</dbReference>
<dbReference type="EMBL" id="BBNT01000002">
    <property type="protein sequence ID" value="GAL74587.1"/>
    <property type="molecule type" value="Genomic_DNA"/>
</dbReference>
<dbReference type="AlphaFoldDB" id="A0A090X2N4"/>
<sequence>MFCPDIKVFFIRSKVKQILNYKSNVLNTQYIADVKSILKHNDVRFHIKLLVLQQIAFQEQPTFDEKKVVEEVVFKNNMLQDTFSSLIMGEGWLTFFIQSDIFRKDIEENNQKIKRQITGTFRRFALSQNRKDLLNYYNSLKDSPIKDELVLDYFWQVREIEQELAIKLVKSVFSHTDDYQKQYWFFRVLEHSVRHFPKWVAEELRNQIDIPKSTDVADDKNYFYPAHQGNEVYEQLWENHSDIAYKLVKDIIQEIIKQRQYESTITVLADAAFLLYDRKNIDLYTHYEQLDNLQKYLENKFLEKPDFVRKETQAYLKSNFITEIIVGFSIVCKYPKEFTDEAYSFFKNKEKIQNLYSVNQYLNYMILEVFGIIYNELDKDKKHILDKELISDFRKNIESRVFTNRDGEKSQNKWFGIGKYELLTSIDRKGKLPFRFKRNYQELFRKFGEMENKEHEGISVSVNRDPINADYDKISIADWKNSFKKYNQSLESFNSWNQPSEYEHGRRFADVVANDPKTYIEFVSEMIEDKDISNTYVVKGLEGLKDGKVTPKTLKDLLVKALNERNFDKENKLYLIWITNYFSKAKKVYPEVLDFLKHNIINGDEGRESVTDALSIGINSVRGSAASSLVDYSFSERTFGFICDTLEMLIDNSRPSTRAAAIYKLQYLIRHDEERILNLFLGLSNDYHSGILKISINPLQYLVHRKFDRLVSFFAKALKVDDSKKEIGKLITIAYCNSYAKYDELLEQYLQYNEPNALIQTAFEFIENSHKVDRALNIVNRFLKSESKEIAQIYNRAFFHIKPEQFTELREFLYEYVKSKVGKWREHPFYNFLLKCSGTHYNDCIQLASYYSNHNAPDITERRLNNEPLKVIISAYNAIREYEKQSSILEMAIDIFDDILQNEDYRDYSAHQILKDVDAY</sequence>
<dbReference type="Proteomes" id="UP000029647">
    <property type="component" value="Unassembled WGS sequence"/>
</dbReference>
<evidence type="ECO:0000313" key="2">
    <source>
        <dbReference type="Proteomes" id="UP000029647"/>
    </source>
</evidence>
<name>A0A090X2N4_NONUL</name>
<gene>
    <name evidence="1" type="ORF">JCM19275_3442</name>
</gene>
<proteinExistence type="predicted"/>